<keyword evidence="2" id="KW-1185">Reference proteome</keyword>
<accession>A0ABW1ULV0</accession>
<dbReference type="Proteomes" id="UP001596310">
    <property type="component" value="Unassembled WGS sequence"/>
</dbReference>
<reference evidence="2" key="1">
    <citation type="journal article" date="2019" name="Int. J. Syst. Evol. Microbiol.">
        <title>The Global Catalogue of Microorganisms (GCM) 10K type strain sequencing project: providing services to taxonomists for standard genome sequencing and annotation.</title>
        <authorList>
            <consortium name="The Broad Institute Genomics Platform"/>
            <consortium name="The Broad Institute Genome Sequencing Center for Infectious Disease"/>
            <person name="Wu L."/>
            <person name="Ma J."/>
        </authorList>
    </citation>
    <scope>NUCLEOTIDE SEQUENCE [LARGE SCALE GENOMIC DNA]</scope>
    <source>
        <strain evidence="2">CCM 8897</strain>
    </source>
</reference>
<dbReference type="EMBL" id="JBHSSM010000001">
    <property type="protein sequence ID" value="MFC6313993.1"/>
    <property type="molecule type" value="Genomic_DNA"/>
</dbReference>
<sequence>MTLLPLLAAYFDISVDQLLTYNAQLTTAEIQRIYQQLKAEFGQRDGAILLKKIHDLVRQYYSCYPFVLQMGLLLVNHLDYLPGKDAAEKQRTYLTEARALFERVKNAAGDPELVVQARSYQAYCDLMLQQPEQVLAALGEFVPATIPPESLIAGAFQQLGRNDEALRTVQSALFQYLTELMSLLTNSLLLLSDQPAKFAETYQRTWQLATAFSFPEIHPVVVLNFLLGACLGFAHQRQIALLSQVLTRFETVLRQVVVPIKLQGDAYFDRIQPWLDQLEIGPQTPRNSNHLRRDLLRVLLGDPQIQALATEPTLAPQLQKLQTLLEVEQHDEPAE</sequence>
<protein>
    <submittedName>
        <fullName evidence="1">XRE family transcriptional regulator</fullName>
    </submittedName>
</protein>
<comment type="caution">
    <text evidence="1">The sequence shown here is derived from an EMBL/GenBank/DDBJ whole genome shotgun (WGS) entry which is preliminary data.</text>
</comment>
<dbReference type="RefSeq" id="WP_125601974.1">
    <property type="nucleotide sequence ID" value="NZ_JBHSSM010000001.1"/>
</dbReference>
<organism evidence="1 2">
    <name type="scientific">Lapidilactobacillus achengensis</name>
    <dbReference type="NCBI Taxonomy" id="2486000"/>
    <lineage>
        <taxon>Bacteria</taxon>
        <taxon>Bacillati</taxon>
        <taxon>Bacillota</taxon>
        <taxon>Bacilli</taxon>
        <taxon>Lactobacillales</taxon>
        <taxon>Lactobacillaceae</taxon>
        <taxon>Lapidilactobacillus</taxon>
    </lineage>
</organism>
<name>A0ABW1ULV0_9LACO</name>
<proteinExistence type="predicted"/>
<evidence type="ECO:0000313" key="1">
    <source>
        <dbReference type="EMBL" id="MFC6313993.1"/>
    </source>
</evidence>
<evidence type="ECO:0000313" key="2">
    <source>
        <dbReference type="Proteomes" id="UP001596310"/>
    </source>
</evidence>
<gene>
    <name evidence="1" type="ORF">ACFQHW_00150</name>
</gene>